<proteinExistence type="predicted"/>
<name>A0A183EJP7_9BILA</name>
<accession>A0A183EJP7</accession>
<evidence type="ECO:0000313" key="3">
    <source>
        <dbReference type="WBParaSite" id="GPUH_0002121301-mRNA-1"/>
    </source>
</evidence>
<dbReference type="AlphaFoldDB" id="A0A183EJP7"/>
<organism evidence="3">
    <name type="scientific">Gongylonema pulchrum</name>
    <dbReference type="NCBI Taxonomy" id="637853"/>
    <lineage>
        <taxon>Eukaryota</taxon>
        <taxon>Metazoa</taxon>
        <taxon>Ecdysozoa</taxon>
        <taxon>Nematoda</taxon>
        <taxon>Chromadorea</taxon>
        <taxon>Rhabditida</taxon>
        <taxon>Spirurina</taxon>
        <taxon>Spiruromorpha</taxon>
        <taxon>Spiruroidea</taxon>
        <taxon>Gongylonematidae</taxon>
        <taxon>Gongylonema</taxon>
    </lineage>
</organism>
<reference evidence="1 2" key="2">
    <citation type="submission" date="2018-11" db="EMBL/GenBank/DDBJ databases">
        <authorList>
            <consortium name="Pathogen Informatics"/>
        </authorList>
    </citation>
    <scope>NUCLEOTIDE SEQUENCE [LARGE SCALE GENOMIC DNA]</scope>
</reference>
<gene>
    <name evidence="1" type="ORF">GPUH_LOCUS21188</name>
</gene>
<keyword evidence="2" id="KW-1185">Reference proteome</keyword>
<reference evidence="3" key="1">
    <citation type="submission" date="2016-06" db="UniProtKB">
        <authorList>
            <consortium name="WormBaseParasite"/>
        </authorList>
    </citation>
    <scope>IDENTIFICATION</scope>
</reference>
<evidence type="ECO:0000313" key="1">
    <source>
        <dbReference type="EMBL" id="VDN37691.1"/>
    </source>
</evidence>
<evidence type="ECO:0000313" key="2">
    <source>
        <dbReference type="Proteomes" id="UP000271098"/>
    </source>
</evidence>
<dbReference type="EMBL" id="UYRT01092010">
    <property type="protein sequence ID" value="VDN37691.1"/>
    <property type="molecule type" value="Genomic_DNA"/>
</dbReference>
<dbReference type="Proteomes" id="UP000271098">
    <property type="component" value="Unassembled WGS sequence"/>
</dbReference>
<dbReference type="WBParaSite" id="GPUH_0002121301-mRNA-1">
    <property type="protein sequence ID" value="GPUH_0002121301-mRNA-1"/>
    <property type="gene ID" value="GPUH_0002121301"/>
</dbReference>
<sequence length="96" mass="11140">MISRKIRKKKPLKWSSITGLIDCRLLLDSSMSQQFGAVTGALAVYLFHDKQSTCFIAFGVNWVKNERGVREKEKCSEARERLRRGEVARRNYIQSF</sequence>
<protein>
    <submittedName>
        <fullName evidence="3">Transmembrane protein</fullName>
    </submittedName>
</protein>